<dbReference type="RefSeq" id="XP_044451735.1">
    <property type="nucleotide sequence ID" value="XM_044595800.1"/>
</dbReference>
<keyword evidence="2" id="KW-0333">Golgi apparatus</keyword>
<feature type="coiled-coil region" evidence="4">
    <location>
        <begin position="946"/>
        <end position="1025"/>
    </location>
</feature>
<protein>
    <recommendedName>
        <fullName evidence="6">TATA element modulatory factor 1 TATA binding domain-containing protein</fullName>
    </recommendedName>
</protein>
<dbReference type="Gramene" id="TraesLDM1D03G00562850.1">
    <property type="protein sequence ID" value="TraesLDM1D03G00562850.1"/>
    <property type="gene ID" value="TraesLDM1D03G00562850"/>
</dbReference>
<dbReference type="EnsemblPlants" id="TraesCS1D02G399800.2">
    <property type="protein sequence ID" value="TraesCS1D02G399800.2"/>
    <property type="gene ID" value="TraesCS1D02G399800"/>
</dbReference>
<proteinExistence type="predicted"/>
<dbReference type="Gramene" id="TraesJAG1D03G00559890.1">
    <property type="protein sequence ID" value="TraesJAG1D03G00559890.1"/>
    <property type="gene ID" value="TraesJAG1D03G00559890"/>
</dbReference>
<evidence type="ECO:0000256" key="1">
    <source>
        <dbReference type="ARBA" id="ARBA00004555"/>
    </source>
</evidence>
<dbReference type="PANTHER" id="PTHR47347:SF2">
    <property type="entry name" value="GOLGIN CANDIDATE 5"/>
    <property type="match status" value="1"/>
</dbReference>
<evidence type="ECO:0000256" key="2">
    <source>
        <dbReference type="ARBA" id="ARBA00023034"/>
    </source>
</evidence>
<sequence length="1037" mass="115622">MAWWSDKLSLGGLQDIAGAVNKISESVKNIEKNFDSALGLEEKRDDAEEGSGSRTSNSDGIGFFNPVMAFMGHNGEESSTEVSEKQPSPKHAPALEENHRVATEPPTSEADASEVPVTTQSPKHPSELQENVSSSAESPVSKADDSEQSVTPQSPIHSSAAEDKHDGSTEAPGSEGGTSEVSETAQSSTYPSVAEETYGGSVETSNFVEKETQGHQDTEYSDPNDEALPSQPDESVRDIPDDRTSSPNKLDQSSVIGTEESVDAGNEVTDDGNMRSQSADSMVASSDDVNKTKVNIVQEVDVQKEIISPPESSDIADKASHGEVKVHDGQTNTTKNGEGNNQTEAHAVSAVENEDNATAKLENLSSKSIIVDNSPDLQNELVPAAAYTPVGPVEVDSHANDSREEEKIQDAVTTTNSLESVGSVIELEKLKRDMKMMEAALQGAARQSQSKADEIARLMNENEQLKSTINELKGNKSVEEEMDALKDEYHQRVATLERKVYALTKERDTLRREQNKKSDAAALLKEKDEIITQVMAEGEELSRKQAAQESTIRKLRAQIREFEEEKQRLNSKIQVEETKVESIKRDKAATEKLLQETIERNQTELAAQKEFYTNALNAAKEAEALAESRVNTEAKVELESRLREACEKENMLINTIEELRNALTRQEQEAAFREERLKRDHDDLQKRYQASELRYNELVTQVPESTRPLLRQIEAMQESAARREEAWAGVERTLNSRLQEAEAKAAASEEKERSINERLSQNLSRITVLETQITILRTEQTQLSRSLEKERQRASESRQEYLANKEEAALQEGRAKQLEEEIKELRARHKKELQEAAEHRALLETDLEREKAARAELEKTSSRDLPKIPLPDQTKNAPQRKLSSVSSMEESHFLQASLDLSDSASLERRMSADSNMSYYLRSMTPSAFESALRQKDGELASYMSRLASLESIRNSLAEELVKLTEQCEKLRNEAAALPGLKAELEALKQRHFHALELMGERDEELEELRNDIVDLKDMYREQVDLLVSQLHTLGARV</sequence>
<feature type="region of interest" description="Disordered" evidence="5">
    <location>
        <begin position="303"/>
        <end position="347"/>
    </location>
</feature>
<reference evidence="7" key="2">
    <citation type="submission" date="2018-10" db="UniProtKB">
        <authorList>
            <consortium name="EnsemblPlants"/>
        </authorList>
    </citation>
    <scope>IDENTIFICATION</scope>
</reference>
<evidence type="ECO:0000256" key="3">
    <source>
        <dbReference type="ARBA" id="ARBA00023054"/>
    </source>
</evidence>
<feature type="region of interest" description="Disordered" evidence="5">
    <location>
        <begin position="38"/>
        <end position="287"/>
    </location>
</feature>
<dbReference type="AlphaFoldDB" id="A0A3B6A0Q9"/>
<feature type="compositionally biased region" description="Basic and acidic residues" evidence="5">
    <location>
        <begin position="852"/>
        <end position="866"/>
    </location>
</feature>
<feature type="compositionally biased region" description="Polar residues" evidence="5">
    <location>
        <begin position="329"/>
        <end position="344"/>
    </location>
</feature>
<feature type="compositionally biased region" description="Low complexity" evidence="5">
    <location>
        <begin position="276"/>
        <end position="287"/>
    </location>
</feature>
<dbReference type="Gramene" id="TraesCS1D02G399800.2">
    <property type="protein sequence ID" value="TraesCS1D02G399800.2"/>
    <property type="gene ID" value="TraesCS1D02G399800"/>
</dbReference>
<dbReference type="Gramene" id="TraesSYM1D03G00567580.1">
    <property type="protein sequence ID" value="TraesSYM1D03G00567580.1"/>
    <property type="gene ID" value="TraesSYM1D03G00567580"/>
</dbReference>
<feature type="region of interest" description="Disordered" evidence="5">
    <location>
        <begin position="852"/>
        <end position="887"/>
    </location>
</feature>
<evidence type="ECO:0000256" key="5">
    <source>
        <dbReference type="SAM" id="MobiDB-lite"/>
    </source>
</evidence>
<feature type="coiled-coil region" evidence="4">
    <location>
        <begin position="427"/>
        <end position="513"/>
    </location>
</feature>
<dbReference type="SMR" id="A0A3B6A0Q9"/>
<dbReference type="Gramene" id="TraesNOR1D03G00568510.1">
    <property type="protein sequence ID" value="TraesNOR1D03G00568510.1"/>
    <property type="gene ID" value="TraesNOR1D03G00568510"/>
</dbReference>
<feature type="compositionally biased region" description="Polar residues" evidence="5">
    <location>
        <begin position="148"/>
        <end position="157"/>
    </location>
</feature>
<comment type="subcellular location">
    <subcellularLocation>
        <location evidence="1">Golgi apparatus</location>
    </subcellularLocation>
</comment>
<dbReference type="Gramene" id="TraesPARA_EIv1.0_0318290.1">
    <property type="protein sequence ID" value="TraesPARA_EIv1.0_0318290.1.CDS"/>
    <property type="gene ID" value="TraesPARA_EIv1.0_0318290"/>
</dbReference>
<dbReference type="Gramene" id="TraesARI1D03G00566840.1">
    <property type="protein sequence ID" value="TraesARI1D03G00566840.1"/>
    <property type="gene ID" value="TraesARI1D03G00566840"/>
</dbReference>
<dbReference type="GeneID" id="123183064"/>
<evidence type="ECO:0000256" key="4">
    <source>
        <dbReference type="SAM" id="Coils"/>
    </source>
</evidence>
<organism evidence="7">
    <name type="scientific">Triticum aestivum</name>
    <name type="common">Wheat</name>
    <dbReference type="NCBI Taxonomy" id="4565"/>
    <lineage>
        <taxon>Eukaryota</taxon>
        <taxon>Viridiplantae</taxon>
        <taxon>Streptophyta</taxon>
        <taxon>Embryophyta</taxon>
        <taxon>Tracheophyta</taxon>
        <taxon>Spermatophyta</taxon>
        <taxon>Magnoliopsida</taxon>
        <taxon>Liliopsida</taxon>
        <taxon>Poales</taxon>
        <taxon>Poaceae</taxon>
        <taxon>BOP clade</taxon>
        <taxon>Pooideae</taxon>
        <taxon>Triticodae</taxon>
        <taxon>Triticeae</taxon>
        <taxon>Triticinae</taxon>
        <taxon>Triticum</taxon>
    </lineage>
</organism>
<dbReference type="STRING" id="4565.A0A3B6A0Q9"/>
<dbReference type="Gramene" id="TraesMAC1D03G00560010.1">
    <property type="protein sequence ID" value="TraesMAC1D03G00560010.1"/>
    <property type="gene ID" value="TraesMAC1D03G00560010"/>
</dbReference>
<dbReference type="InterPro" id="IPR022091">
    <property type="entry name" value="TMF_TATA-bd"/>
</dbReference>
<reference evidence="7" key="1">
    <citation type="submission" date="2018-08" db="EMBL/GenBank/DDBJ databases">
        <authorList>
            <person name="Rossello M."/>
        </authorList>
    </citation>
    <scope>NUCLEOTIDE SEQUENCE [LARGE SCALE GENOMIC DNA]</scope>
    <source>
        <strain evidence="7">cv. Chinese Spring</strain>
    </source>
</reference>
<feature type="compositionally biased region" description="Polar residues" evidence="5">
    <location>
        <begin position="245"/>
        <end position="256"/>
    </location>
</feature>
<feature type="compositionally biased region" description="Basic and acidic residues" evidence="5">
    <location>
        <begin position="786"/>
        <end position="813"/>
    </location>
</feature>
<gene>
    <name evidence="7" type="primary">LOC123183064</name>
</gene>
<feature type="compositionally biased region" description="Polar residues" evidence="5">
    <location>
        <begin position="116"/>
        <end position="138"/>
    </location>
</feature>
<dbReference type="Pfam" id="PF12325">
    <property type="entry name" value="TMF_TATA_bd"/>
    <property type="match status" value="1"/>
</dbReference>
<evidence type="ECO:0000313" key="7">
    <source>
        <dbReference type="EnsemblPlants" id="TraesCS1D02G399800.2"/>
    </source>
</evidence>
<evidence type="ECO:0000313" key="8">
    <source>
        <dbReference type="Proteomes" id="UP000019116"/>
    </source>
</evidence>
<dbReference type="OMA" id="EAVCRMT"/>
<evidence type="ECO:0000259" key="6">
    <source>
        <dbReference type="Pfam" id="PF12325"/>
    </source>
</evidence>
<feature type="compositionally biased region" description="Basic and acidic residues" evidence="5">
    <location>
        <begin position="208"/>
        <end position="218"/>
    </location>
</feature>
<dbReference type="Gramene" id="TraesSTA1D03G00558940.1">
    <property type="protein sequence ID" value="TraesSTA1D03G00558940.1"/>
    <property type="gene ID" value="TraesSTA1D03G00558940"/>
</dbReference>
<feature type="compositionally biased region" description="Polar residues" evidence="5">
    <location>
        <begin position="177"/>
        <end position="191"/>
    </location>
</feature>
<dbReference type="Gramene" id="TraesLAC1D03G00564310.1">
    <property type="protein sequence ID" value="TraesLAC1D03G00564310.1"/>
    <property type="gene ID" value="TraesLAC1D03G00564310"/>
</dbReference>
<dbReference type="OrthoDB" id="74178at2759"/>
<dbReference type="Gramene" id="TraesCS1D03G0930700.2">
    <property type="protein sequence ID" value="TraesCS1D03G0930700.2.CDS"/>
    <property type="gene ID" value="TraesCS1D03G0930700"/>
</dbReference>
<dbReference type="Gramene" id="TraesKAR1D01G0337770.1">
    <property type="protein sequence ID" value="cds.TraesKAR1D01G0337770.1"/>
    <property type="gene ID" value="TraesKAR1D01G0337770"/>
</dbReference>
<name>A0A3B6A0Q9_WHEAT</name>
<feature type="coiled-coil region" evidence="4">
    <location>
        <begin position="545"/>
        <end position="600"/>
    </location>
</feature>
<feature type="region of interest" description="Disordered" evidence="5">
    <location>
        <begin position="781"/>
        <end position="813"/>
    </location>
</feature>
<keyword evidence="8" id="KW-1185">Reference proteome</keyword>
<feature type="domain" description="TATA element modulatory factor 1 TATA binding" evidence="6">
    <location>
        <begin position="925"/>
        <end position="1025"/>
    </location>
</feature>
<feature type="coiled-coil region" evidence="4">
    <location>
        <begin position="731"/>
        <end position="758"/>
    </location>
</feature>
<dbReference type="Proteomes" id="UP000019116">
    <property type="component" value="Chromosome 1D"/>
</dbReference>
<accession>A0A3B6A0Q9</accession>
<dbReference type="GO" id="GO:0005794">
    <property type="term" value="C:Golgi apparatus"/>
    <property type="evidence" value="ECO:0007669"/>
    <property type="project" value="UniProtKB-SubCell"/>
</dbReference>
<feature type="compositionally biased region" description="Basic and acidic residues" evidence="5">
    <location>
        <begin position="234"/>
        <end position="244"/>
    </location>
</feature>
<feature type="compositionally biased region" description="Basic and acidic residues" evidence="5">
    <location>
        <begin position="93"/>
        <end position="102"/>
    </location>
</feature>
<dbReference type="Pfam" id="PF12329">
    <property type="entry name" value="TMF_DNA_bd"/>
    <property type="match status" value="1"/>
</dbReference>
<feature type="compositionally biased region" description="Basic and acidic residues" evidence="5">
    <location>
        <begin position="315"/>
        <end position="328"/>
    </location>
</feature>
<dbReference type="PANTHER" id="PTHR47347">
    <property type="entry name" value="GOLGIN CANDIDATE 5"/>
    <property type="match status" value="1"/>
</dbReference>
<dbReference type="InterPro" id="IPR022092">
    <property type="entry name" value="TMF_DNA-bd"/>
</dbReference>
<feature type="compositionally biased region" description="Polar residues" evidence="5">
    <location>
        <begin position="873"/>
        <end position="887"/>
    </location>
</feature>
<dbReference type="Gramene" id="TraesJUL1D03G00563400.1">
    <property type="protein sequence ID" value="TraesJUL1D03G00563400.1"/>
    <property type="gene ID" value="TraesJUL1D03G00563400"/>
</dbReference>
<feature type="coiled-coil region" evidence="4">
    <location>
        <begin position="642"/>
        <end position="701"/>
    </location>
</feature>
<keyword evidence="3 4" id="KW-0175">Coiled coil</keyword>